<evidence type="ECO:0000313" key="3">
    <source>
        <dbReference type="Proteomes" id="UP000078397"/>
    </source>
</evidence>
<dbReference type="STRING" id="1380566.A0A179FXL7"/>
<feature type="compositionally biased region" description="Pro residues" evidence="1">
    <location>
        <begin position="118"/>
        <end position="130"/>
    </location>
</feature>
<feature type="compositionally biased region" description="Polar residues" evidence="1">
    <location>
        <begin position="409"/>
        <end position="420"/>
    </location>
</feature>
<feature type="region of interest" description="Disordered" evidence="1">
    <location>
        <begin position="1"/>
        <end position="275"/>
    </location>
</feature>
<feature type="compositionally biased region" description="Polar residues" evidence="1">
    <location>
        <begin position="332"/>
        <end position="344"/>
    </location>
</feature>
<gene>
    <name evidence="2" type="ORF">VFPPC_02854</name>
</gene>
<keyword evidence="3" id="KW-1185">Reference proteome</keyword>
<proteinExistence type="predicted"/>
<name>A0A179FXL7_METCM</name>
<dbReference type="KEGG" id="pchm:VFPPC_02854"/>
<dbReference type="AlphaFoldDB" id="A0A179FXL7"/>
<dbReference type="GeneID" id="28846429"/>
<accession>A0A179FXL7</accession>
<protein>
    <submittedName>
        <fullName evidence="2">Uncharacterized protein</fullName>
    </submittedName>
</protein>
<comment type="caution">
    <text evidence="2">The sequence shown here is derived from an EMBL/GenBank/DDBJ whole genome shotgun (WGS) entry which is preliminary data.</text>
</comment>
<reference evidence="2 3" key="1">
    <citation type="journal article" date="2016" name="PLoS Pathog.">
        <title>Biosynthesis of antibiotic leucinostatins in bio-control fungus Purpureocillium lilacinum and their inhibition on phytophthora revealed by genome mining.</title>
        <authorList>
            <person name="Wang G."/>
            <person name="Liu Z."/>
            <person name="Lin R."/>
            <person name="Li E."/>
            <person name="Mao Z."/>
            <person name="Ling J."/>
            <person name="Yang Y."/>
            <person name="Yin W.B."/>
            <person name="Xie B."/>
        </authorList>
    </citation>
    <scope>NUCLEOTIDE SEQUENCE [LARGE SCALE GENOMIC DNA]</scope>
    <source>
        <strain evidence="2">170</strain>
    </source>
</reference>
<feature type="compositionally biased region" description="Polar residues" evidence="1">
    <location>
        <begin position="182"/>
        <end position="206"/>
    </location>
</feature>
<dbReference type="EMBL" id="LSBJ02000002">
    <property type="protein sequence ID" value="OAQ70372.1"/>
    <property type="molecule type" value="Genomic_DNA"/>
</dbReference>
<feature type="compositionally biased region" description="Low complexity" evidence="1">
    <location>
        <begin position="463"/>
        <end position="497"/>
    </location>
</feature>
<evidence type="ECO:0000313" key="2">
    <source>
        <dbReference type="EMBL" id="OAQ70372.1"/>
    </source>
</evidence>
<dbReference type="Proteomes" id="UP000078397">
    <property type="component" value="Unassembled WGS sequence"/>
</dbReference>
<feature type="compositionally biased region" description="Basic and acidic residues" evidence="1">
    <location>
        <begin position="321"/>
        <end position="331"/>
    </location>
</feature>
<feature type="compositionally biased region" description="Basic and acidic residues" evidence="1">
    <location>
        <begin position="242"/>
        <end position="259"/>
    </location>
</feature>
<feature type="compositionally biased region" description="Polar residues" evidence="1">
    <location>
        <begin position="265"/>
        <end position="275"/>
    </location>
</feature>
<feature type="compositionally biased region" description="Basic and acidic residues" evidence="1">
    <location>
        <begin position="345"/>
        <end position="377"/>
    </location>
</feature>
<feature type="compositionally biased region" description="Pro residues" evidence="1">
    <location>
        <begin position="82"/>
        <end position="96"/>
    </location>
</feature>
<dbReference type="PRINTS" id="PR01217">
    <property type="entry name" value="PRICHEXTENSN"/>
</dbReference>
<sequence length="669" mass="71467">MLGVRDAAASSPMGGRSRYSKALPSVPVVDSTRAELPPLPKVLPELHFPLPPQTPSRENDDNKSIKSIARKPVGSSTSKPITPLPDTPSVNSPPLPTSSSAGSMTIPRKAVGGALQPPVQPTIVVPPEPSPTDSICSLLSAYSREPDAPLPGSTYTAASTANNLFRDSNKGPSLGRDDSSAGGRSNSQTPLSTVKSDEISAQNGQSRPAPPPKDNGFHPTSSPPKPLPVAPVTEKPSPPRPEIWKRRPQTAEKNKELPDLKLNYSHGSTASTSSIKSIQTAVLKAFSGTGAESKLPTEEPKQKSTQRPPAVGLPGRNVRPPPKDTNQETEKQMGSTSSKLQSVKNKFESTRTSVDRKDLPVRRDSKRPPTPEYRKGDVSPPSAQTETIVKPASPVSATGSPKERALTDASKSTSPQTIVPSNFEAAVPTPPPGSLNRLPQAAPDLRLATSLQELRRHEPSPPRSSSPSAHRAQFPPRGDSSRGISGSSDSVSSRISSGQGGIGPSYGEPRRPATATGSSDPRIVMSDAQGPMYRGRDGTLYPEMKIAGDPDPRAAYFPVQTDKPLGPGAIIPAKPLTQTHYNCFQKHRTMNRRSNRNYPLTCQTCDKADVEDRWVCTFCHLRICETCLRGLNGHQKVLRSLVDQLRTNTPLSLSSTSRPGSALGIELHF</sequence>
<evidence type="ECO:0000256" key="1">
    <source>
        <dbReference type="SAM" id="MobiDB-lite"/>
    </source>
</evidence>
<organism evidence="2 3">
    <name type="scientific">Pochonia chlamydosporia 170</name>
    <dbReference type="NCBI Taxonomy" id="1380566"/>
    <lineage>
        <taxon>Eukaryota</taxon>
        <taxon>Fungi</taxon>
        <taxon>Dikarya</taxon>
        <taxon>Ascomycota</taxon>
        <taxon>Pezizomycotina</taxon>
        <taxon>Sordariomycetes</taxon>
        <taxon>Hypocreomycetidae</taxon>
        <taxon>Hypocreales</taxon>
        <taxon>Clavicipitaceae</taxon>
        <taxon>Pochonia</taxon>
    </lineage>
</organism>
<dbReference type="OrthoDB" id="5425130at2759"/>
<feature type="region of interest" description="Disordered" evidence="1">
    <location>
        <begin position="289"/>
        <end position="540"/>
    </location>
</feature>
<feature type="compositionally biased region" description="Polar residues" evidence="1">
    <location>
        <begin position="153"/>
        <end position="166"/>
    </location>
</feature>
<dbReference type="RefSeq" id="XP_018146909.1">
    <property type="nucleotide sequence ID" value="XM_018282435.1"/>
</dbReference>